<dbReference type="EMBL" id="MU277213">
    <property type="protein sequence ID" value="KAI0061317.1"/>
    <property type="molecule type" value="Genomic_DNA"/>
</dbReference>
<reference evidence="1" key="2">
    <citation type="journal article" date="2022" name="New Phytol.">
        <title>Evolutionary transition to the ectomycorrhizal habit in the genomes of a hyperdiverse lineage of mushroom-forming fungi.</title>
        <authorList>
            <person name="Looney B."/>
            <person name="Miyauchi S."/>
            <person name="Morin E."/>
            <person name="Drula E."/>
            <person name="Courty P.E."/>
            <person name="Kohler A."/>
            <person name="Kuo A."/>
            <person name="LaButti K."/>
            <person name="Pangilinan J."/>
            <person name="Lipzen A."/>
            <person name="Riley R."/>
            <person name="Andreopoulos W."/>
            <person name="He G."/>
            <person name="Johnson J."/>
            <person name="Nolan M."/>
            <person name="Tritt A."/>
            <person name="Barry K.W."/>
            <person name="Grigoriev I.V."/>
            <person name="Nagy L.G."/>
            <person name="Hibbett D."/>
            <person name="Henrissat B."/>
            <person name="Matheny P.B."/>
            <person name="Labbe J."/>
            <person name="Martin F.M."/>
        </authorList>
    </citation>
    <scope>NUCLEOTIDE SEQUENCE</scope>
    <source>
        <strain evidence="1">HHB10654</strain>
    </source>
</reference>
<reference evidence="1" key="1">
    <citation type="submission" date="2021-03" db="EMBL/GenBank/DDBJ databases">
        <authorList>
            <consortium name="DOE Joint Genome Institute"/>
            <person name="Ahrendt S."/>
            <person name="Looney B.P."/>
            <person name="Miyauchi S."/>
            <person name="Morin E."/>
            <person name="Drula E."/>
            <person name="Courty P.E."/>
            <person name="Chicoki N."/>
            <person name="Fauchery L."/>
            <person name="Kohler A."/>
            <person name="Kuo A."/>
            <person name="Labutti K."/>
            <person name="Pangilinan J."/>
            <person name="Lipzen A."/>
            <person name="Riley R."/>
            <person name="Andreopoulos W."/>
            <person name="He G."/>
            <person name="Johnson J."/>
            <person name="Barry K.W."/>
            <person name="Grigoriev I.V."/>
            <person name="Nagy L."/>
            <person name="Hibbett D."/>
            <person name="Henrissat B."/>
            <person name="Matheny P.B."/>
            <person name="Labbe J."/>
            <person name="Martin F."/>
        </authorList>
    </citation>
    <scope>NUCLEOTIDE SEQUENCE</scope>
    <source>
        <strain evidence="1">HHB10654</strain>
    </source>
</reference>
<accession>A0ACB8SZ07</accession>
<comment type="caution">
    <text evidence="1">The sequence shown here is derived from an EMBL/GenBank/DDBJ whole genome shotgun (WGS) entry which is preliminary data.</text>
</comment>
<name>A0ACB8SZ07_9AGAM</name>
<evidence type="ECO:0000313" key="1">
    <source>
        <dbReference type="EMBL" id="KAI0061317.1"/>
    </source>
</evidence>
<proteinExistence type="predicted"/>
<sequence>MVQEQPNSIFSAFAFVGFIFSILPLPWRFEATNTGTCLFVFWSALGCLTLFINSRIWDGNTFNSAPLWCDFSTRIIVAEYIAIPATLLCIIHRVFSIMNQGKVATRRDALMDISLGFLFPMLVSLLSFIVQGHRFEIYEDLGCWPAIVNTPLTYVLLCTWPFVFDLVSVIYGVSTMLCYLNYCRTDVTVPTNSNPIFKLDNSLFLRLILLCNINLLLLLPFGLYLIVINITSPTFGPWIGWKDIHRDFTYVPQVPADIWKANWRSRMDVELFRWSHVVWAFLFFALFGFSKDRLRRYRLVWEFVESLVARLLHTFRHSLPPTPDERQPDNEVSVHSAESVSFFSLDVMNKSAPTNISAGPSVCSPPERIPVRSRGSTCRDTVRRSTLTSNRVPLPSPGSASLYSQESAFRGPDDGPRHAFTFTPYRTGKDEYVLQEV</sequence>
<protein>
    <submittedName>
        <fullName evidence="1">STE3-domain-containing protein</fullName>
    </submittedName>
</protein>
<evidence type="ECO:0000313" key="2">
    <source>
        <dbReference type="Proteomes" id="UP000814140"/>
    </source>
</evidence>
<keyword evidence="2" id="KW-1185">Reference proteome</keyword>
<dbReference type="Proteomes" id="UP000814140">
    <property type="component" value="Unassembled WGS sequence"/>
</dbReference>
<organism evidence="1 2">
    <name type="scientific">Artomyces pyxidatus</name>
    <dbReference type="NCBI Taxonomy" id="48021"/>
    <lineage>
        <taxon>Eukaryota</taxon>
        <taxon>Fungi</taxon>
        <taxon>Dikarya</taxon>
        <taxon>Basidiomycota</taxon>
        <taxon>Agaricomycotina</taxon>
        <taxon>Agaricomycetes</taxon>
        <taxon>Russulales</taxon>
        <taxon>Auriscalpiaceae</taxon>
        <taxon>Artomyces</taxon>
    </lineage>
</organism>
<gene>
    <name evidence="1" type="ORF">BV25DRAFT_776067</name>
</gene>